<evidence type="ECO:0000256" key="1">
    <source>
        <dbReference type="SAM" id="MobiDB-lite"/>
    </source>
</evidence>
<keyword evidence="3" id="KW-1185">Reference proteome</keyword>
<feature type="compositionally biased region" description="Low complexity" evidence="1">
    <location>
        <begin position="359"/>
        <end position="370"/>
    </location>
</feature>
<feature type="region of interest" description="Disordered" evidence="1">
    <location>
        <begin position="303"/>
        <end position="338"/>
    </location>
</feature>
<feature type="compositionally biased region" description="Polar residues" evidence="1">
    <location>
        <begin position="199"/>
        <end position="225"/>
    </location>
</feature>
<protein>
    <recommendedName>
        <fullName evidence="4">Flagellar hook-length control protein FliK</fullName>
    </recommendedName>
</protein>
<evidence type="ECO:0000313" key="3">
    <source>
        <dbReference type="Proteomes" id="UP001056500"/>
    </source>
</evidence>
<feature type="region of interest" description="Disordered" evidence="1">
    <location>
        <begin position="194"/>
        <end position="225"/>
    </location>
</feature>
<dbReference type="EMBL" id="CP098755">
    <property type="protein sequence ID" value="USG67751.1"/>
    <property type="molecule type" value="Genomic_DNA"/>
</dbReference>
<dbReference type="Proteomes" id="UP001056500">
    <property type="component" value="Chromosome"/>
</dbReference>
<feature type="compositionally biased region" description="Polar residues" evidence="1">
    <location>
        <begin position="304"/>
        <end position="319"/>
    </location>
</feature>
<name>A0ABY4WT25_9BACL</name>
<evidence type="ECO:0000313" key="2">
    <source>
        <dbReference type="EMBL" id="USG67751.1"/>
    </source>
</evidence>
<dbReference type="RefSeq" id="WP_251874846.1">
    <property type="nucleotide sequence ID" value="NZ_CP098755.1"/>
</dbReference>
<accession>A0ABY4WT25</accession>
<feature type="region of interest" description="Disordered" evidence="1">
    <location>
        <begin position="357"/>
        <end position="378"/>
    </location>
</feature>
<gene>
    <name evidence="2" type="ORF">NDK47_10925</name>
</gene>
<organism evidence="2 3">
    <name type="scientific">Brevibacillus ruminantium</name>
    <dbReference type="NCBI Taxonomy" id="2950604"/>
    <lineage>
        <taxon>Bacteria</taxon>
        <taxon>Bacillati</taxon>
        <taxon>Bacillota</taxon>
        <taxon>Bacilli</taxon>
        <taxon>Bacillales</taxon>
        <taxon>Paenibacillaceae</taxon>
        <taxon>Brevibacillus</taxon>
    </lineage>
</organism>
<reference evidence="2" key="1">
    <citation type="submission" date="2022-06" db="EMBL/GenBank/DDBJ databases">
        <title>Genome sequencing of Brevibacillus sp. BB3-R1.</title>
        <authorList>
            <person name="Heo J."/>
            <person name="Lee D."/>
            <person name="Won M."/>
            <person name="Han B.-H."/>
            <person name="Hong S.-B."/>
            <person name="Kwon S.-W."/>
        </authorList>
    </citation>
    <scope>NUCLEOTIDE SEQUENCE</scope>
    <source>
        <strain evidence="2">BB3-R1</strain>
    </source>
</reference>
<proteinExistence type="predicted"/>
<sequence length="595" mass="62713">MFSPAQMVQSLMQRSHISTAKPVEFTPGQVFTGAIVRTYPENMALVQIGGMQLQAKLEASLEAGQRAWLQVQPSSGVVTLKVLQSSQGGAVAEASLEGLMKSLGITDTKENKAIVQALVSANQPVNREMTQSFAAVTQRLGGDQGTVDAFLLALKRNLPITPESIAGIKAFLSEKPLSQTIQAFLRQADEWWDKGSESGKANSNGSAAPSTMSGNSGQSQATDPQGTQLRAIIGALRESLGNLAVSLPREELSQAGTSGASVMQNSTPGLGGPGFGAGAASAAAATTFGKAGAEAMQKEITAHPATTGNSDAARQSEMSGQRPGGTSEPYLGGLEKGNKSALAGKATGVKLDDLQATQSRSAEMSASSDSLQQNQSASAARINHPILEMFRQLGLSHEREVANQVMAGGQDAIKQLESVKSLLLQLSSGSLGGVPAGLRDAADVLLQQITGQQLMLAQSTHQPLAQVVMQIPIRTQDGEDTAYVQIESRKKGGGELDPENCRLFFHLDLSAMGTTMLDVSIVNRIVNIQVFNNSNWVEPLVQNMRDSLVDQLQGVGYQLSSMRVQSIPEAKGSVQRLGASSGYMMNDYKGVDFRV</sequence>
<evidence type="ECO:0008006" key="4">
    <source>
        <dbReference type="Google" id="ProtNLM"/>
    </source>
</evidence>